<reference evidence="6 7" key="1">
    <citation type="journal article" date="2013" name="Genome Announc.">
        <title>Draft Genome Sequence for Caulobacter sp. Strain OR37, a Bacterium Tolerant to Heavy Metals.</title>
        <authorList>
            <person name="Utturkar S.M."/>
            <person name="Bollmann A."/>
            <person name="Brzoska R.M."/>
            <person name="Klingeman D.M."/>
            <person name="Epstein S.E."/>
            <person name="Palumbo A.V."/>
            <person name="Brown S.D."/>
        </authorList>
    </citation>
    <scope>NUCLEOTIDE SEQUENCE [LARGE SCALE GENOMIC DNA]</scope>
    <source>
        <strain evidence="6 7">OR37</strain>
    </source>
</reference>
<protein>
    <submittedName>
        <fullName evidence="6">HIT family hydrolase, diadenosine tetraphosphate hydrolase</fullName>
    </submittedName>
</protein>
<dbReference type="Gene3D" id="3.30.428.10">
    <property type="entry name" value="HIT-like"/>
    <property type="match status" value="1"/>
</dbReference>
<sequence precursor="true">MKRTAAALTALFLAFASPALAELAAPPTPRAVIADPARDKAHPPGMAAFQLDIAGSKVNAILYTAAGDQPHPTMLFLHGFPGNETNIDLLQAVRRAGWNAMRINYRGSWGSQGKFSFANARADGEAAVAWLLDPANIAKYHIDPKRIIVAGHSMGGFMAASAAAADPRVAGTVMIDAWNIAGDAARITDDQSRKAAVENMRPDTAPLATTPEALVDEIVRDTAKLNLETLAAKISDRPVLMIGAEYANAPKVRKQAAAAKAAGAKALTEAYYPTDHSFSDSRIALEAEVLRWLARFDPTILPAGPTIPLHAAYDEQNPFARAIRGEMQVFKVYEDADVLAFMDYAPMEPGHVLVISKTSKARNLLEIDPKDLAKVMAVAQKVGQAEVDALGLSGFMIVQNNGVGQSVPHLHVHVIPRIAGKPVYMAENAKADPKDLEAMAAKIRAAMR</sequence>
<dbReference type="Pfam" id="PF00561">
    <property type="entry name" value="Abhydrolase_1"/>
    <property type="match status" value="1"/>
</dbReference>
<evidence type="ECO:0000313" key="6">
    <source>
        <dbReference type="EMBL" id="ENZ80790.1"/>
    </source>
</evidence>
<feature type="short sequence motif" description="Histidine triad motif" evidence="2 3">
    <location>
        <begin position="409"/>
        <end position="413"/>
    </location>
</feature>
<dbReference type="Gene3D" id="3.40.50.1820">
    <property type="entry name" value="alpha/beta hydrolase"/>
    <property type="match status" value="1"/>
</dbReference>
<dbReference type="GO" id="GO:0016787">
    <property type="term" value="F:hydrolase activity"/>
    <property type="evidence" value="ECO:0007669"/>
    <property type="project" value="UniProtKB-KW"/>
</dbReference>
<feature type="signal peptide" evidence="4">
    <location>
        <begin position="1"/>
        <end position="21"/>
    </location>
</feature>
<evidence type="ECO:0000313" key="7">
    <source>
        <dbReference type="Proteomes" id="UP000013063"/>
    </source>
</evidence>
<dbReference type="PANTHER" id="PTHR46648">
    <property type="entry name" value="HIT FAMILY PROTEIN 1"/>
    <property type="match status" value="1"/>
</dbReference>
<dbReference type="RefSeq" id="WP_004622438.1">
    <property type="nucleotide sequence ID" value="NZ_APMP01000026.1"/>
</dbReference>
<dbReference type="EMBL" id="APMP01000026">
    <property type="protein sequence ID" value="ENZ80790.1"/>
    <property type="molecule type" value="Genomic_DNA"/>
</dbReference>
<dbReference type="InterPro" id="IPR036265">
    <property type="entry name" value="HIT-like_sf"/>
</dbReference>
<comment type="caution">
    <text evidence="6">The sequence shown here is derived from an EMBL/GenBank/DDBJ whole genome shotgun (WGS) entry which is preliminary data.</text>
</comment>
<evidence type="ECO:0000259" key="5">
    <source>
        <dbReference type="PROSITE" id="PS51084"/>
    </source>
</evidence>
<dbReference type="eggNOG" id="COG0537">
    <property type="taxonomic scope" value="Bacteria"/>
</dbReference>
<dbReference type="SUPFAM" id="SSF54197">
    <property type="entry name" value="HIT-like"/>
    <property type="match status" value="1"/>
</dbReference>
<evidence type="ECO:0000256" key="3">
    <source>
        <dbReference type="PROSITE-ProRule" id="PRU00464"/>
    </source>
</evidence>
<dbReference type="OrthoDB" id="5902829at2"/>
<name>R0CWU7_CAUVI</name>
<dbReference type="PATRIC" id="fig|1292034.3.peg.3342"/>
<evidence type="ECO:0000256" key="1">
    <source>
        <dbReference type="PIRSR" id="PIRSR601310-1"/>
    </source>
</evidence>
<keyword evidence="4" id="KW-0732">Signal</keyword>
<dbReference type="SUPFAM" id="SSF53474">
    <property type="entry name" value="alpha/beta-Hydrolases"/>
    <property type="match status" value="1"/>
</dbReference>
<dbReference type="PRINTS" id="PR00332">
    <property type="entry name" value="HISTRIAD"/>
</dbReference>
<feature type="domain" description="HIT" evidence="5">
    <location>
        <begin position="318"/>
        <end position="424"/>
    </location>
</feature>
<gene>
    <name evidence="6" type="ORF">OR37_03371</name>
</gene>
<dbReference type="AlphaFoldDB" id="R0CWU7"/>
<accession>R0CWU7</accession>
<dbReference type="InterPro" id="IPR029058">
    <property type="entry name" value="AB_hydrolase_fold"/>
</dbReference>
<evidence type="ECO:0000256" key="4">
    <source>
        <dbReference type="SAM" id="SignalP"/>
    </source>
</evidence>
<dbReference type="PROSITE" id="PS51084">
    <property type="entry name" value="HIT_2"/>
    <property type="match status" value="1"/>
</dbReference>
<dbReference type="InterPro" id="IPR001310">
    <property type="entry name" value="Histidine_triad_HIT"/>
</dbReference>
<dbReference type="Pfam" id="PF01230">
    <property type="entry name" value="HIT"/>
    <property type="match status" value="1"/>
</dbReference>
<feature type="active site" description="Tele-AMP-histidine intermediate" evidence="1">
    <location>
        <position position="411"/>
    </location>
</feature>
<keyword evidence="6" id="KW-0378">Hydrolase</keyword>
<feature type="chain" id="PRO_5004340264" evidence="4">
    <location>
        <begin position="22"/>
        <end position="448"/>
    </location>
</feature>
<dbReference type="PANTHER" id="PTHR46648:SF1">
    <property type="entry name" value="ADENOSINE 5'-MONOPHOSPHORAMIDASE HNT1"/>
    <property type="match status" value="1"/>
</dbReference>
<keyword evidence="7" id="KW-1185">Reference proteome</keyword>
<evidence type="ECO:0000256" key="2">
    <source>
        <dbReference type="PIRSR" id="PIRSR601310-3"/>
    </source>
</evidence>
<dbReference type="GO" id="GO:0009117">
    <property type="term" value="P:nucleotide metabolic process"/>
    <property type="evidence" value="ECO:0007669"/>
    <property type="project" value="TreeGrafter"/>
</dbReference>
<dbReference type="STRING" id="1292034.OR37_03371"/>
<organism evidence="6 7">
    <name type="scientific">Caulobacter vibrioides OR37</name>
    <dbReference type="NCBI Taxonomy" id="1292034"/>
    <lineage>
        <taxon>Bacteria</taxon>
        <taxon>Pseudomonadati</taxon>
        <taxon>Pseudomonadota</taxon>
        <taxon>Alphaproteobacteria</taxon>
        <taxon>Caulobacterales</taxon>
        <taxon>Caulobacteraceae</taxon>
        <taxon>Caulobacter</taxon>
    </lineage>
</organism>
<dbReference type="Proteomes" id="UP000013063">
    <property type="component" value="Unassembled WGS sequence"/>
</dbReference>
<dbReference type="eggNOG" id="COG1073">
    <property type="taxonomic scope" value="Bacteria"/>
</dbReference>
<dbReference type="InterPro" id="IPR000073">
    <property type="entry name" value="AB_hydrolase_1"/>
</dbReference>
<proteinExistence type="predicted"/>
<dbReference type="InterPro" id="IPR011146">
    <property type="entry name" value="HIT-like"/>
</dbReference>